<feature type="chain" id="PRO_5040121586" evidence="2">
    <location>
        <begin position="19"/>
        <end position="142"/>
    </location>
</feature>
<evidence type="ECO:0000256" key="1">
    <source>
        <dbReference type="SAM" id="MobiDB-lite"/>
    </source>
</evidence>
<evidence type="ECO:0000313" key="4">
    <source>
        <dbReference type="Proteomes" id="UP000830671"/>
    </source>
</evidence>
<keyword evidence="4" id="KW-1185">Reference proteome</keyword>
<feature type="region of interest" description="Disordered" evidence="1">
    <location>
        <begin position="72"/>
        <end position="109"/>
    </location>
</feature>
<dbReference type="RefSeq" id="XP_049150474.1">
    <property type="nucleotide sequence ID" value="XM_049293328.1"/>
</dbReference>
<protein>
    <submittedName>
        <fullName evidence="3">Uncharacterized protein</fullName>
    </submittedName>
</protein>
<evidence type="ECO:0000313" key="3">
    <source>
        <dbReference type="EMBL" id="UQC88873.1"/>
    </source>
</evidence>
<feature type="signal peptide" evidence="2">
    <location>
        <begin position="1"/>
        <end position="18"/>
    </location>
</feature>
<dbReference type="Proteomes" id="UP000830671">
    <property type="component" value="Chromosome 7"/>
</dbReference>
<evidence type="ECO:0000256" key="2">
    <source>
        <dbReference type="SAM" id="SignalP"/>
    </source>
</evidence>
<organism evidence="3 4">
    <name type="scientific">Colletotrichum lupini</name>
    <dbReference type="NCBI Taxonomy" id="145971"/>
    <lineage>
        <taxon>Eukaryota</taxon>
        <taxon>Fungi</taxon>
        <taxon>Dikarya</taxon>
        <taxon>Ascomycota</taxon>
        <taxon>Pezizomycotina</taxon>
        <taxon>Sordariomycetes</taxon>
        <taxon>Hypocreomycetidae</taxon>
        <taxon>Glomerellales</taxon>
        <taxon>Glomerellaceae</taxon>
        <taxon>Colletotrichum</taxon>
        <taxon>Colletotrichum acutatum species complex</taxon>
    </lineage>
</organism>
<dbReference type="AlphaFoldDB" id="A0A9Q8T472"/>
<dbReference type="GeneID" id="73348338"/>
<dbReference type="KEGG" id="clup:CLUP02_14399"/>
<sequence length="142" mass="15730">MPCKLRLLHLALFTIRMSMPSYKYNTSGNTASTDLFDGLYPSYSSPSNVDCIDFGVKLCSDSWAVMTRLSSKSRRRASNASVKISPHSLPTPVNKKPVRPNPSKQPTLSDYCISGLQPILLLSQYPESTSNTEPRNCRGLTK</sequence>
<keyword evidence="2" id="KW-0732">Signal</keyword>
<reference evidence="3" key="1">
    <citation type="journal article" date="2021" name="Mol. Plant Microbe Interact.">
        <title>Complete Genome Sequence of the Plant-Pathogenic Fungus Colletotrichum lupini.</title>
        <authorList>
            <person name="Baroncelli R."/>
            <person name="Pensec F."/>
            <person name="Da Lio D."/>
            <person name="Boufleur T."/>
            <person name="Vicente I."/>
            <person name="Sarrocco S."/>
            <person name="Picot A."/>
            <person name="Baraldi E."/>
            <person name="Sukno S."/>
            <person name="Thon M."/>
            <person name="Le Floch G."/>
        </authorList>
    </citation>
    <scope>NUCLEOTIDE SEQUENCE</scope>
    <source>
        <strain evidence="3">IMI 504893</strain>
    </source>
</reference>
<dbReference type="EMBL" id="CP019479">
    <property type="protein sequence ID" value="UQC88873.1"/>
    <property type="molecule type" value="Genomic_DNA"/>
</dbReference>
<gene>
    <name evidence="3" type="ORF">CLUP02_14399</name>
</gene>
<accession>A0A9Q8T472</accession>
<name>A0A9Q8T472_9PEZI</name>
<proteinExistence type="predicted"/>